<evidence type="ECO:0000256" key="9">
    <source>
        <dbReference type="RuleBase" id="RU000461"/>
    </source>
</evidence>
<dbReference type="GO" id="GO:0020037">
    <property type="term" value="F:heme binding"/>
    <property type="evidence" value="ECO:0007669"/>
    <property type="project" value="InterPro"/>
</dbReference>
<accession>A0A423TR29</accession>
<evidence type="ECO:0000256" key="7">
    <source>
        <dbReference type="ARBA" id="ARBA00023033"/>
    </source>
</evidence>
<dbReference type="AlphaFoldDB" id="A0A423TR29"/>
<dbReference type="InterPro" id="IPR001128">
    <property type="entry name" value="Cyt_P450"/>
</dbReference>
<protein>
    <submittedName>
        <fullName evidence="10">Uncharacterized protein</fullName>
    </submittedName>
</protein>
<evidence type="ECO:0000256" key="5">
    <source>
        <dbReference type="ARBA" id="ARBA00023002"/>
    </source>
</evidence>
<dbReference type="Pfam" id="PF00067">
    <property type="entry name" value="p450"/>
    <property type="match status" value="1"/>
</dbReference>
<proteinExistence type="inferred from homology"/>
<dbReference type="PRINTS" id="PR00463">
    <property type="entry name" value="EP450I"/>
</dbReference>
<dbReference type="PRINTS" id="PR00385">
    <property type="entry name" value="P450"/>
</dbReference>
<keyword evidence="11" id="KW-1185">Reference proteome</keyword>
<evidence type="ECO:0000256" key="8">
    <source>
        <dbReference type="PIRSR" id="PIRSR602401-1"/>
    </source>
</evidence>
<evidence type="ECO:0000256" key="4">
    <source>
        <dbReference type="ARBA" id="ARBA00022723"/>
    </source>
</evidence>
<keyword evidence="3 8" id="KW-0349">Heme</keyword>
<dbReference type="InterPro" id="IPR036396">
    <property type="entry name" value="Cyt_P450_sf"/>
</dbReference>
<name>A0A423TR29_PENVA</name>
<dbReference type="EMBL" id="QCYY01001315">
    <property type="protein sequence ID" value="ROT78910.1"/>
    <property type="molecule type" value="Genomic_DNA"/>
</dbReference>
<gene>
    <name evidence="10" type="ORF">C7M84_002371</name>
</gene>
<evidence type="ECO:0000256" key="1">
    <source>
        <dbReference type="ARBA" id="ARBA00001971"/>
    </source>
</evidence>
<dbReference type="STRING" id="6689.A0A423TR29"/>
<dbReference type="PANTHER" id="PTHR24279">
    <property type="entry name" value="CYTOCHROME P450"/>
    <property type="match status" value="1"/>
</dbReference>
<dbReference type="Proteomes" id="UP000283509">
    <property type="component" value="Unassembled WGS sequence"/>
</dbReference>
<keyword evidence="6 8" id="KW-0408">Iron</keyword>
<organism evidence="10 11">
    <name type="scientific">Penaeus vannamei</name>
    <name type="common">Whiteleg shrimp</name>
    <name type="synonym">Litopenaeus vannamei</name>
    <dbReference type="NCBI Taxonomy" id="6689"/>
    <lineage>
        <taxon>Eukaryota</taxon>
        <taxon>Metazoa</taxon>
        <taxon>Ecdysozoa</taxon>
        <taxon>Arthropoda</taxon>
        <taxon>Crustacea</taxon>
        <taxon>Multicrustacea</taxon>
        <taxon>Malacostraca</taxon>
        <taxon>Eumalacostraca</taxon>
        <taxon>Eucarida</taxon>
        <taxon>Decapoda</taxon>
        <taxon>Dendrobranchiata</taxon>
        <taxon>Penaeoidea</taxon>
        <taxon>Penaeidae</taxon>
        <taxon>Penaeus</taxon>
    </lineage>
</organism>
<dbReference type="InterPro" id="IPR002401">
    <property type="entry name" value="Cyt_P450_E_grp-I"/>
</dbReference>
<dbReference type="GO" id="GO:0004497">
    <property type="term" value="F:monooxygenase activity"/>
    <property type="evidence" value="ECO:0007669"/>
    <property type="project" value="UniProtKB-KW"/>
</dbReference>
<keyword evidence="5 9" id="KW-0560">Oxidoreductase</keyword>
<dbReference type="OrthoDB" id="3945418at2759"/>
<comment type="caution">
    <text evidence="10">The sequence shown here is derived from an EMBL/GenBank/DDBJ whole genome shotgun (WGS) entry which is preliminary data.</text>
</comment>
<evidence type="ECO:0000256" key="2">
    <source>
        <dbReference type="ARBA" id="ARBA00010617"/>
    </source>
</evidence>
<evidence type="ECO:0000256" key="6">
    <source>
        <dbReference type="ARBA" id="ARBA00023004"/>
    </source>
</evidence>
<reference evidence="10 11" key="2">
    <citation type="submission" date="2019-01" db="EMBL/GenBank/DDBJ databases">
        <title>The decoding of complex shrimp genome reveals the adaptation for benthos swimmer, frequently molting mechanism and breeding impact on genome.</title>
        <authorList>
            <person name="Sun Y."/>
            <person name="Gao Y."/>
            <person name="Yu Y."/>
        </authorList>
    </citation>
    <scope>NUCLEOTIDE SEQUENCE [LARGE SCALE GENOMIC DNA]</scope>
    <source>
        <tissue evidence="10">Muscle</tissue>
    </source>
</reference>
<comment type="similarity">
    <text evidence="2 9">Belongs to the cytochrome P450 family.</text>
</comment>
<dbReference type="GO" id="GO:0016705">
    <property type="term" value="F:oxidoreductase activity, acting on paired donors, with incorporation or reduction of molecular oxygen"/>
    <property type="evidence" value="ECO:0007669"/>
    <property type="project" value="InterPro"/>
</dbReference>
<sequence length="372" mass="41015">MVVCAASFLLLRFKERTDKVHPVEQPYFPINSQKKRPLTRHHTHAALGAVALGDRMGLLADARDDRPSHIDDFSDAIHGIFKQTCAMGVFPPTLARRLRLPVWARLADCLDRALAHGHRLVQEGIAEARRRQEEGEAVLLDQLLQDNFDEENVSRLLTDLFLAAADTTTHTTIWSLYLLGRHPEAAARVRQEVLDATGGSGDVQLKHLTSLSYLKGVVKEAMRLYPVAPFQTRALVTDTNLGGYVIPGGTMVVLSVYTTGRDAAHFPNPDSFCPERWLRNLSFSACPAKGASRLPSAPSGRLHSHAFIPFGVGARSCVGRRVAETQLHLLLAKLVSRCHLTALNDVDLVLRMVGVTSEPLKLRIDPIDRPCG</sequence>
<evidence type="ECO:0000313" key="11">
    <source>
        <dbReference type="Proteomes" id="UP000283509"/>
    </source>
</evidence>
<dbReference type="InterPro" id="IPR050479">
    <property type="entry name" value="CYP11_CYP27_families"/>
</dbReference>
<feature type="binding site" description="axial binding residue" evidence="8">
    <location>
        <position position="317"/>
    </location>
    <ligand>
        <name>heme</name>
        <dbReference type="ChEBI" id="CHEBI:30413"/>
    </ligand>
    <ligandPart>
        <name>Fe</name>
        <dbReference type="ChEBI" id="CHEBI:18248"/>
    </ligandPart>
</feature>
<dbReference type="PANTHER" id="PTHR24279:SF120">
    <property type="entry name" value="CYTOCHROME P450"/>
    <property type="match status" value="1"/>
</dbReference>
<reference evidence="10 11" key="1">
    <citation type="submission" date="2018-04" db="EMBL/GenBank/DDBJ databases">
        <authorList>
            <person name="Zhang X."/>
            <person name="Yuan J."/>
            <person name="Li F."/>
            <person name="Xiang J."/>
        </authorList>
    </citation>
    <scope>NUCLEOTIDE SEQUENCE [LARGE SCALE GENOMIC DNA]</scope>
    <source>
        <tissue evidence="10">Muscle</tissue>
    </source>
</reference>
<dbReference type="Gene3D" id="1.10.630.10">
    <property type="entry name" value="Cytochrome P450"/>
    <property type="match status" value="1"/>
</dbReference>
<dbReference type="PROSITE" id="PS00086">
    <property type="entry name" value="CYTOCHROME_P450"/>
    <property type="match status" value="1"/>
</dbReference>
<keyword evidence="7 9" id="KW-0503">Monooxygenase</keyword>
<evidence type="ECO:0000313" key="10">
    <source>
        <dbReference type="EMBL" id="ROT78910.1"/>
    </source>
</evidence>
<comment type="cofactor">
    <cofactor evidence="1 8">
        <name>heme</name>
        <dbReference type="ChEBI" id="CHEBI:30413"/>
    </cofactor>
</comment>
<dbReference type="SUPFAM" id="SSF48264">
    <property type="entry name" value="Cytochrome P450"/>
    <property type="match status" value="1"/>
</dbReference>
<dbReference type="InterPro" id="IPR017972">
    <property type="entry name" value="Cyt_P450_CS"/>
</dbReference>
<keyword evidence="4 8" id="KW-0479">Metal-binding</keyword>
<evidence type="ECO:0000256" key="3">
    <source>
        <dbReference type="ARBA" id="ARBA00022617"/>
    </source>
</evidence>
<dbReference type="GO" id="GO:0005506">
    <property type="term" value="F:iron ion binding"/>
    <property type="evidence" value="ECO:0007669"/>
    <property type="project" value="InterPro"/>
</dbReference>